<keyword evidence="10" id="KW-0966">Cell projection</keyword>
<evidence type="ECO:0000256" key="6">
    <source>
        <dbReference type="ARBA" id="ARBA00022771"/>
    </source>
</evidence>
<evidence type="ECO:0000256" key="10">
    <source>
        <dbReference type="ARBA" id="ARBA00023273"/>
    </source>
</evidence>
<evidence type="ECO:0000256" key="4">
    <source>
        <dbReference type="ARBA" id="ARBA00022490"/>
    </source>
</evidence>
<keyword evidence="5" id="KW-0479">Metal-binding</keyword>
<dbReference type="AlphaFoldDB" id="A0AAV7XQ22"/>
<gene>
    <name evidence="15" type="ORF">ONE63_006807</name>
</gene>
<evidence type="ECO:0000256" key="8">
    <source>
        <dbReference type="ARBA" id="ARBA00023054"/>
    </source>
</evidence>
<organism evidence="15 16">
    <name type="scientific">Megalurothrips usitatus</name>
    <name type="common">bean blossom thrips</name>
    <dbReference type="NCBI Taxonomy" id="439358"/>
    <lineage>
        <taxon>Eukaryota</taxon>
        <taxon>Metazoa</taxon>
        <taxon>Ecdysozoa</taxon>
        <taxon>Arthropoda</taxon>
        <taxon>Hexapoda</taxon>
        <taxon>Insecta</taxon>
        <taxon>Pterygota</taxon>
        <taxon>Neoptera</taxon>
        <taxon>Paraneoptera</taxon>
        <taxon>Thysanoptera</taxon>
        <taxon>Terebrantia</taxon>
        <taxon>Thripoidea</taxon>
        <taxon>Thripidae</taxon>
        <taxon>Megalurothrips</taxon>
    </lineage>
</organism>
<evidence type="ECO:0000259" key="14">
    <source>
        <dbReference type="PROSITE" id="PS50157"/>
    </source>
</evidence>
<dbReference type="GO" id="GO:0060271">
    <property type="term" value="P:cilium assembly"/>
    <property type="evidence" value="ECO:0007669"/>
    <property type="project" value="TreeGrafter"/>
</dbReference>
<feature type="coiled-coil region" evidence="12">
    <location>
        <begin position="198"/>
        <end position="232"/>
    </location>
</feature>
<feature type="compositionally biased region" description="Polar residues" evidence="13">
    <location>
        <begin position="493"/>
        <end position="519"/>
    </location>
</feature>
<feature type="region of interest" description="Disordered" evidence="13">
    <location>
        <begin position="822"/>
        <end position="841"/>
    </location>
</feature>
<accession>A0AAV7XQ22</accession>
<dbReference type="InterPro" id="IPR032714">
    <property type="entry name" value="DZIP1_N"/>
</dbReference>
<comment type="caution">
    <text evidence="15">The sequence shown here is derived from an EMBL/GenBank/DDBJ whole genome shotgun (WGS) entry which is preliminary data.</text>
</comment>
<evidence type="ECO:0000256" key="12">
    <source>
        <dbReference type="SAM" id="Coils"/>
    </source>
</evidence>
<dbReference type="PANTHER" id="PTHR21502:SF3">
    <property type="entry name" value="CILIUM ASSEMBLY PROTEIN DZIP1L"/>
    <property type="match status" value="1"/>
</dbReference>
<protein>
    <recommendedName>
        <fullName evidence="14">C2H2-type domain-containing protein</fullName>
    </recommendedName>
</protein>
<keyword evidence="4" id="KW-0963">Cytoplasm</keyword>
<feature type="domain" description="C2H2-type" evidence="14">
    <location>
        <begin position="165"/>
        <end position="188"/>
    </location>
</feature>
<feature type="compositionally biased region" description="Polar residues" evidence="13">
    <location>
        <begin position="824"/>
        <end position="841"/>
    </location>
</feature>
<dbReference type="PANTHER" id="PTHR21502">
    <property type="entry name" value="ZINC FINGER PROTEIN DZIP1"/>
    <property type="match status" value="1"/>
</dbReference>
<dbReference type="PROSITE" id="PS00028">
    <property type="entry name" value="ZINC_FINGER_C2H2_1"/>
    <property type="match status" value="1"/>
</dbReference>
<dbReference type="InterPro" id="IPR051241">
    <property type="entry name" value="DZIP_RILPL"/>
</dbReference>
<evidence type="ECO:0000313" key="15">
    <source>
        <dbReference type="EMBL" id="KAJ1528392.1"/>
    </source>
</evidence>
<dbReference type="Pfam" id="PF13815">
    <property type="entry name" value="Dzip-like_N"/>
    <property type="match status" value="1"/>
</dbReference>
<dbReference type="GO" id="GO:0005814">
    <property type="term" value="C:centriole"/>
    <property type="evidence" value="ECO:0007669"/>
    <property type="project" value="UniProtKB-SubCell"/>
</dbReference>
<feature type="compositionally biased region" description="Low complexity" evidence="13">
    <location>
        <begin position="482"/>
        <end position="492"/>
    </location>
</feature>
<proteinExistence type="inferred from homology"/>
<evidence type="ECO:0000256" key="3">
    <source>
        <dbReference type="ARBA" id="ARBA00009131"/>
    </source>
</evidence>
<dbReference type="Proteomes" id="UP001075354">
    <property type="component" value="Chromosome 4"/>
</dbReference>
<evidence type="ECO:0000256" key="11">
    <source>
        <dbReference type="PROSITE-ProRule" id="PRU00042"/>
    </source>
</evidence>
<evidence type="ECO:0000256" key="5">
    <source>
        <dbReference type="ARBA" id="ARBA00022723"/>
    </source>
</evidence>
<comment type="similarity">
    <text evidence="3">Belongs to the DZIP C2H2-type zinc-finger protein family.</text>
</comment>
<evidence type="ECO:0000256" key="1">
    <source>
        <dbReference type="ARBA" id="ARBA00004114"/>
    </source>
</evidence>
<evidence type="ECO:0000256" key="13">
    <source>
        <dbReference type="SAM" id="MobiDB-lite"/>
    </source>
</evidence>
<keyword evidence="6 11" id="KW-0863">Zinc-finger</keyword>
<reference evidence="15" key="1">
    <citation type="submission" date="2022-12" db="EMBL/GenBank/DDBJ databases">
        <title>Chromosome-level genome assembly of the bean flower thrips Megalurothrips usitatus.</title>
        <authorList>
            <person name="Ma L."/>
            <person name="Liu Q."/>
            <person name="Li H."/>
            <person name="Cai W."/>
        </authorList>
    </citation>
    <scope>NUCLEOTIDE SEQUENCE</scope>
    <source>
        <strain evidence="15">Cailab_2022a</strain>
    </source>
</reference>
<dbReference type="Pfam" id="PF25977">
    <property type="entry name" value="DZIP1"/>
    <property type="match status" value="1"/>
</dbReference>
<dbReference type="InterPro" id="IPR058883">
    <property type="entry name" value="DZIP1_dom"/>
</dbReference>
<feature type="region of interest" description="Disordered" evidence="13">
    <location>
        <begin position="463"/>
        <end position="573"/>
    </location>
</feature>
<feature type="compositionally biased region" description="Polar residues" evidence="13">
    <location>
        <begin position="276"/>
        <end position="310"/>
    </location>
</feature>
<keyword evidence="16" id="KW-1185">Reference proteome</keyword>
<dbReference type="EMBL" id="JAPTSV010000004">
    <property type="protein sequence ID" value="KAJ1528392.1"/>
    <property type="molecule type" value="Genomic_DNA"/>
</dbReference>
<sequence>MKTFSAFDTMSLHCDSGSRHDFPRLARESGFSFNLYRGRVDWAKIGAIDVDKIVRERDLETLQDVLSSVMSCCLNSEYDLKVLDPNFVKIFQLAQLGADFLLYCRNYLDHCVTVMQEQLRVALQEIEHLQNLKQQSAKEISILQKKLKAKLKSAQPTNSSPLPMFKCLGCEKVFVGEHYLLAHQQRRHPELSGFETPTSTQAKEVENLQQQVHELKERLHATEDALKQKQGSFVPDISTLQTMLQSELQKIKSSISIPQISVLESFETESPHLKPNQLTNRTTSGLEHASSGCQVDTPNEKNSASSDSSEQLKLMHEALQAALRTQVEQKSDEIKLLRQQLQEQHHSHELGMQRKLEEMQRQHQADLDELRLSIPKNRGSGDYIATQSLSNVAVVEDTAPSSNIRGTLQTWDKSSDTLDSLSKMNTMESLTSSVINTNRSSLISEPSKSTAVIESLIESKPVRAKEEPAIQKEYVPPTYEDSSSSSHTPSSPQLVTTYPPNMTMVRKNTSTTDLSPSKMSENKDVPDQSKSMYCKSSTSGSGSSSESGSTSYDSDSQSSNSEQHSFPKEDEGGALRMQLAPQVLDGLKEDLMGLLNRRLRELGVDPEWKSLPAASFHSNMATVKHHENITAKNQPSYFAVQEALLKEVDKRVAECLKSQQTPSTSSGVKTKRASGSFSIFARIKSHVKSKLSHSGYLSPNSKLIKKSVRVSKPLELVENDYSLEPSTSRGNSSHEYEVLQGMTLPVTNEGEIASSIEIGMEKTQPASEASSSYLYENVEEKEKPGASGFNTDVKIYSRSMYANLSRNDLEIEKKETVLEPVVKQPSQLQTSTPIKSSVTTSSQPGAKKLTFISSDAESISELESDLNDIMENTNEKPPAPLLKRSHTGLTTAELLANVAKFRQSTGQLNASQSIVKSNLKSSLSTGNIMKKKVVFRDEKDGKYRVTYATCYSSALSTAQYFFFQF</sequence>
<dbReference type="GO" id="GO:0036064">
    <property type="term" value="C:ciliary basal body"/>
    <property type="evidence" value="ECO:0007669"/>
    <property type="project" value="TreeGrafter"/>
</dbReference>
<keyword evidence="9" id="KW-0206">Cytoskeleton</keyword>
<feature type="compositionally biased region" description="Low complexity" evidence="13">
    <location>
        <begin position="529"/>
        <end position="564"/>
    </location>
</feature>
<comment type="subcellular location">
    <subcellularLocation>
        <location evidence="2">Cytoplasm</location>
        <location evidence="2">Cytoskeleton</location>
        <location evidence="2">Cilium basal body</location>
    </subcellularLocation>
    <subcellularLocation>
        <location evidence="1">Cytoplasm</location>
        <location evidence="1">Cytoskeleton</location>
        <location evidence="1">Microtubule organizing center</location>
        <location evidence="1">Centrosome</location>
        <location evidence="1">Centriole</location>
    </subcellularLocation>
</comment>
<keyword evidence="8 12" id="KW-0175">Coiled coil</keyword>
<evidence type="ECO:0000313" key="16">
    <source>
        <dbReference type="Proteomes" id="UP001075354"/>
    </source>
</evidence>
<feature type="coiled-coil region" evidence="12">
    <location>
        <begin position="112"/>
        <end position="146"/>
    </location>
</feature>
<keyword evidence="7" id="KW-0862">Zinc</keyword>
<evidence type="ECO:0000256" key="2">
    <source>
        <dbReference type="ARBA" id="ARBA00004120"/>
    </source>
</evidence>
<feature type="region of interest" description="Disordered" evidence="13">
    <location>
        <begin position="270"/>
        <end position="310"/>
    </location>
</feature>
<feature type="coiled-coil region" evidence="12">
    <location>
        <begin position="320"/>
        <end position="373"/>
    </location>
</feature>
<dbReference type="GO" id="GO:0008270">
    <property type="term" value="F:zinc ion binding"/>
    <property type="evidence" value="ECO:0007669"/>
    <property type="project" value="UniProtKB-KW"/>
</dbReference>
<evidence type="ECO:0000256" key="7">
    <source>
        <dbReference type="ARBA" id="ARBA00022833"/>
    </source>
</evidence>
<dbReference type="PROSITE" id="PS50157">
    <property type="entry name" value="ZINC_FINGER_C2H2_2"/>
    <property type="match status" value="1"/>
</dbReference>
<dbReference type="GO" id="GO:0005737">
    <property type="term" value="C:cytoplasm"/>
    <property type="evidence" value="ECO:0007669"/>
    <property type="project" value="TreeGrafter"/>
</dbReference>
<name>A0AAV7XQ22_9NEOP</name>
<evidence type="ECO:0000256" key="9">
    <source>
        <dbReference type="ARBA" id="ARBA00023212"/>
    </source>
</evidence>
<dbReference type="InterPro" id="IPR013087">
    <property type="entry name" value="Znf_C2H2_type"/>
</dbReference>